<dbReference type="AlphaFoldDB" id="A0AA42IPY2"/>
<name>A0AA42IPY2_9GAMM</name>
<reference evidence="4" key="1">
    <citation type="submission" date="2022-09" db="EMBL/GenBank/DDBJ databases">
        <title>Intensive care unit water sources are persistently colonized with multi-drug resistant bacteria and are the site of extensive horizontal gene transfer of antibiotic resistance genes.</title>
        <authorList>
            <person name="Diorio-Toth L."/>
        </authorList>
    </citation>
    <scope>NUCLEOTIDE SEQUENCE</scope>
    <source>
        <strain evidence="4">GD03863</strain>
    </source>
</reference>
<accession>A0AA42IPY2</accession>
<evidence type="ECO:0000256" key="1">
    <source>
        <dbReference type="ARBA" id="ARBA00004613"/>
    </source>
</evidence>
<dbReference type="GO" id="GO:0005509">
    <property type="term" value="F:calcium ion binding"/>
    <property type="evidence" value="ECO:0007669"/>
    <property type="project" value="InterPro"/>
</dbReference>
<dbReference type="InterPro" id="IPR050557">
    <property type="entry name" value="RTX_toxin/Mannuronan_C5-epim"/>
</dbReference>
<dbReference type="PRINTS" id="PR00313">
    <property type="entry name" value="CABNDNGRPT"/>
</dbReference>
<dbReference type="Gene3D" id="2.150.10.10">
    <property type="entry name" value="Serralysin-like metalloprotease, C-terminal"/>
    <property type="match status" value="2"/>
</dbReference>
<dbReference type="SUPFAM" id="SSF51120">
    <property type="entry name" value="beta-Roll"/>
    <property type="match status" value="2"/>
</dbReference>
<dbReference type="PROSITE" id="PS00330">
    <property type="entry name" value="HEMOLYSIN_CALCIUM"/>
    <property type="match status" value="1"/>
</dbReference>
<evidence type="ECO:0000256" key="2">
    <source>
        <dbReference type="ARBA" id="ARBA00022525"/>
    </source>
</evidence>
<dbReference type="InterPro" id="IPR011049">
    <property type="entry name" value="Serralysin-like_metalloprot_C"/>
</dbReference>
<dbReference type="PANTHER" id="PTHR38340:SF1">
    <property type="entry name" value="S-LAYER PROTEIN"/>
    <property type="match status" value="1"/>
</dbReference>
<dbReference type="Pfam" id="PF00353">
    <property type="entry name" value="HemolysinCabind"/>
    <property type="match status" value="2"/>
</dbReference>
<dbReference type="PANTHER" id="PTHR38340">
    <property type="entry name" value="S-LAYER PROTEIN"/>
    <property type="match status" value="1"/>
</dbReference>
<protein>
    <recommendedName>
        <fullName evidence="6">Hemolysin-type calcium-binding repeat-containing protein</fullName>
    </recommendedName>
</protein>
<evidence type="ECO:0008006" key="6">
    <source>
        <dbReference type="Google" id="ProtNLM"/>
    </source>
</evidence>
<organism evidence="4 5">
    <name type="scientific">Ectopseudomonas toyotomiensis</name>
    <dbReference type="NCBI Taxonomy" id="554344"/>
    <lineage>
        <taxon>Bacteria</taxon>
        <taxon>Pseudomonadati</taxon>
        <taxon>Pseudomonadota</taxon>
        <taxon>Gammaproteobacteria</taxon>
        <taxon>Pseudomonadales</taxon>
        <taxon>Pseudomonadaceae</taxon>
        <taxon>Ectopseudomonas</taxon>
    </lineage>
</organism>
<keyword evidence="2" id="KW-0964">Secreted</keyword>
<evidence type="ECO:0000313" key="5">
    <source>
        <dbReference type="Proteomes" id="UP001161137"/>
    </source>
</evidence>
<comment type="subcellular location">
    <subcellularLocation>
        <location evidence="1">Secreted</location>
    </subcellularLocation>
</comment>
<comment type="caution">
    <text evidence="4">The sequence shown here is derived from an EMBL/GenBank/DDBJ whole genome shotgun (WGS) entry which is preliminary data.</text>
</comment>
<evidence type="ECO:0000256" key="3">
    <source>
        <dbReference type="ARBA" id="ARBA00022837"/>
    </source>
</evidence>
<evidence type="ECO:0000313" key="4">
    <source>
        <dbReference type="EMBL" id="MDH0703782.1"/>
    </source>
</evidence>
<dbReference type="EMBL" id="JAOCDH010000027">
    <property type="protein sequence ID" value="MDH0703782.1"/>
    <property type="molecule type" value="Genomic_DNA"/>
</dbReference>
<dbReference type="GO" id="GO:0005576">
    <property type="term" value="C:extracellular region"/>
    <property type="evidence" value="ECO:0007669"/>
    <property type="project" value="UniProtKB-SubCell"/>
</dbReference>
<sequence>MFVQVGSNAVVASGNGLANMMVGGVGNDTLRGLGGNDVLNGMEGDDLLYGGAGADSLSGGSGADTLFGEGGNDILDGGDGDDILDGGAGNDIMIGGVGNDTLYANQGNDILVFGPNFGNDTIIGFDANPAGGQDLLNIAAFNLTAATFASRVSIADAGSDVLVTVNGADGGSIRLVGVTDHASVTITDFQLA</sequence>
<keyword evidence="3" id="KW-0106">Calcium</keyword>
<dbReference type="InterPro" id="IPR001343">
    <property type="entry name" value="Hemolysn_Ca-bd"/>
</dbReference>
<dbReference type="InterPro" id="IPR018511">
    <property type="entry name" value="Hemolysin-typ_Ca-bd_CS"/>
</dbReference>
<dbReference type="Proteomes" id="UP001161137">
    <property type="component" value="Unassembled WGS sequence"/>
</dbReference>
<gene>
    <name evidence="4" type="ORF">N5D41_20065</name>
</gene>
<proteinExistence type="predicted"/>